<organism evidence="7 14">
    <name type="scientific">Wallemia mellicola</name>
    <dbReference type="NCBI Taxonomy" id="1708541"/>
    <lineage>
        <taxon>Eukaryota</taxon>
        <taxon>Fungi</taxon>
        <taxon>Dikarya</taxon>
        <taxon>Basidiomycota</taxon>
        <taxon>Wallemiomycotina</taxon>
        <taxon>Wallemiomycetes</taxon>
        <taxon>Wallemiales</taxon>
        <taxon>Wallemiaceae</taxon>
        <taxon>Wallemia</taxon>
    </lineage>
</organism>
<evidence type="ECO:0000313" key="14">
    <source>
        <dbReference type="Proteomes" id="UP000307169"/>
    </source>
</evidence>
<dbReference type="EMBL" id="SPRW01000005">
    <property type="protein sequence ID" value="TIC69827.1"/>
    <property type="molecule type" value="Genomic_DNA"/>
</dbReference>
<proteinExistence type="inferred from homology"/>
<evidence type="ECO:0000313" key="10">
    <source>
        <dbReference type="EMBL" id="TIC69827.1"/>
    </source>
</evidence>
<sequence>MNFTVIRRGITTKAGIPTTLVGPSSVHSHLRPVRYATNEDSKPNHHPYEPTNNFYEYSAEELSFDLSRRRLDNFNERFWSDNNIRCEQAMKAYVGDAQGEERQVLLQKFWMDWSEANKARYLNWSKEWWKSQLSLLYPAFKISVKQLYRRFL</sequence>
<keyword evidence="5" id="KW-0496">Mitochondrion</keyword>
<protein>
    <recommendedName>
        <fullName evidence="17">Apoptogenic protein 1, mitochondrial</fullName>
    </recommendedName>
</protein>
<dbReference type="AlphaFoldDB" id="A0A4T0PSS6"/>
<dbReference type="Proteomes" id="UP000305362">
    <property type="component" value="Unassembled WGS sequence"/>
</dbReference>
<dbReference type="EMBL" id="SPRH01000002">
    <property type="protein sequence ID" value="TIC04740.1"/>
    <property type="molecule type" value="Genomic_DNA"/>
</dbReference>
<dbReference type="OrthoDB" id="6246201at2759"/>
<dbReference type="Proteomes" id="UP000305647">
    <property type="component" value="Unassembled WGS sequence"/>
</dbReference>
<evidence type="ECO:0000313" key="9">
    <source>
        <dbReference type="EMBL" id="TIC69552.1"/>
    </source>
</evidence>
<dbReference type="Pfam" id="PF10231">
    <property type="entry name" value="COA8"/>
    <property type="match status" value="1"/>
</dbReference>
<comment type="similarity">
    <text evidence="2">Belongs to the COA8 family.</text>
</comment>
<evidence type="ECO:0000256" key="3">
    <source>
        <dbReference type="ARBA" id="ARBA00022792"/>
    </source>
</evidence>
<comment type="subcellular location">
    <subcellularLocation>
        <location evidence="1">Mitochondrion inner membrane</location>
        <topology evidence="1">Peripheral membrane protein</topology>
        <orientation evidence="1">Matrix side</orientation>
    </subcellularLocation>
</comment>
<dbReference type="EMBL" id="SPRO01000007">
    <property type="protein sequence ID" value="TIC32791.1"/>
    <property type="molecule type" value="Genomic_DNA"/>
</dbReference>
<dbReference type="OMA" id="DTREYQW"/>
<dbReference type="Proteomes" id="UP000310708">
    <property type="component" value="Unassembled WGS sequence"/>
</dbReference>
<evidence type="ECO:0000313" key="15">
    <source>
        <dbReference type="Proteomes" id="UP000309601"/>
    </source>
</evidence>
<evidence type="ECO:0000313" key="12">
    <source>
        <dbReference type="Proteomes" id="UP000305362"/>
    </source>
</evidence>
<dbReference type="Proteomes" id="UP000309601">
    <property type="component" value="Unassembled WGS sequence"/>
</dbReference>
<dbReference type="EMBL" id="SPRV01000006">
    <property type="protein sequence ID" value="TIC70679.1"/>
    <property type="molecule type" value="Genomic_DNA"/>
</dbReference>
<dbReference type="EMBL" id="SPRX01000003">
    <property type="protein sequence ID" value="TIC69552.1"/>
    <property type="molecule type" value="Genomic_DNA"/>
</dbReference>
<evidence type="ECO:0000313" key="11">
    <source>
        <dbReference type="EMBL" id="TIC70679.1"/>
    </source>
</evidence>
<evidence type="ECO:0000256" key="5">
    <source>
        <dbReference type="ARBA" id="ARBA00023128"/>
    </source>
</evidence>
<evidence type="ECO:0000256" key="6">
    <source>
        <dbReference type="ARBA" id="ARBA00023136"/>
    </source>
</evidence>
<evidence type="ECO:0000313" key="16">
    <source>
        <dbReference type="Proteomes" id="UP000310708"/>
    </source>
</evidence>
<comment type="caution">
    <text evidence="7">The sequence shown here is derived from an EMBL/GenBank/DDBJ whole genome shotgun (WGS) entry which is preliminary data.</text>
</comment>
<gene>
    <name evidence="9" type="ORF">E3Q01_00422</name>
    <name evidence="10" type="ORF">E3Q02_00792</name>
    <name evidence="11" type="ORF">E3Q03_00953</name>
    <name evidence="8" type="ORF">E3Q10_01046</name>
    <name evidence="7" type="ORF">E3Q17_00253</name>
</gene>
<dbReference type="PANTHER" id="PTHR31107">
    <property type="entry name" value="APOPTOGENIC PROTEIN 1, MITOCHONDRIAL"/>
    <property type="match status" value="1"/>
</dbReference>
<evidence type="ECO:0000313" key="7">
    <source>
        <dbReference type="EMBL" id="TIC04740.1"/>
    </source>
</evidence>
<keyword evidence="3" id="KW-0999">Mitochondrion inner membrane</keyword>
<dbReference type="GO" id="GO:0005743">
    <property type="term" value="C:mitochondrial inner membrane"/>
    <property type="evidence" value="ECO:0007669"/>
    <property type="project" value="UniProtKB-SubCell"/>
</dbReference>
<dbReference type="Proteomes" id="UP000307169">
    <property type="component" value="Unassembled WGS sequence"/>
</dbReference>
<dbReference type="InterPro" id="IPR018796">
    <property type="entry name" value="COA8"/>
</dbReference>
<evidence type="ECO:0000256" key="4">
    <source>
        <dbReference type="ARBA" id="ARBA00022946"/>
    </source>
</evidence>
<keyword evidence="6" id="KW-0472">Membrane</keyword>
<name>A0A4T0PSS6_9BASI</name>
<evidence type="ECO:0000313" key="8">
    <source>
        <dbReference type="EMBL" id="TIC32791.1"/>
    </source>
</evidence>
<evidence type="ECO:0000313" key="13">
    <source>
        <dbReference type="Proteomes" id="UP000305647"/>
    </source>
</evidence>
<reference evidence="12 13" key="1">
    <citation type="submission" date="2019-03" db="EMBL/GenBank/DDBJ databases">
        <title>Sequencing 25 genomes of Wallemia mellicola.</title>
        <authorList>
            <person name="Gostincar C."/>
        </authorList>
    </citation>
    <scope>NUCLEOTIDE SEQUENCE [LARGE SCALE GENOMIC DNA]</scope>
    <source>
        <strain evidence="7 14">EXF-1262</strain>
        <strain evidence="10 15">EXF-1274</strain>
        <strain evidence="11 12">EXF-1277</strain>
        <strain evidence="9 16">EXF-757</strain>
        <strain evidence="8 13">EXF-8738</strain>
    </source>
</reference>
<accession>A0A4T0PSS6</accession>
<dbReference type="PANTHER" id="PTHR31107:SF2">
    <property type="entry name" value="CYTOCHROME C OXIDASE ASSEMBLY FACTOR 8"/>
    <property type="match status" value="1"/>
</dbReference>
<keyword evidence="4" id="KW-0809">Transit peptide</keyword>
<evidence type="ECO:0000256" key="2">
    <source>
        <dbReference type="ARBA" id="ARBA00005453"/>
    </source>
</evidence>
<evidence type="ECO:0008006" key="17">
    <source>
        <dbReference type="Google" id="ProtNLM"/>
    </source>
</evidence>
<evidence type="ECO:0000256" key="1">
    <source>
        <dbReference type="ARBA" id="ARBA00004443"/>
    </source>
</evidence>
<dbReference type="GO" id="GO:0097193">
    <property type="term" value="P:intrinsic apoptotic signaling pathway"/>
    <property type="evidence" value="ECO:0007669"/>
    <property type="project" value="InterPro"/>
</dbReference>